<dbReference type="Pfam" id="PF10557">
    <property type="entry name" value="Cullin_Nedd8"/>
    <property type="match status" value="1"/>
</dbReference>
<dbReference type="PANTHER" id="PTHR11932">
    <property type="entry name" value="CULLIN"/>
    <property type="match status" value="1"/>
</dbReference>
<dbReference type="GO" id="GO:0006511">
    <property type="term" value="P:ubiquitin-dependent protein catabolic process"/>
    <property type="evidence" value="ECO:0007669"/>
    <property type="project" value="InterPro"/>
</dbReference>
<dbReference type="AlphaFoldDB" id="E5AFD3"/>
<dbReference type="InterPro" id="IPR016159">
    <property type="entry name" value="Cullin_repeat-like_dom_sf"/>
</dbReference>
<dbReference type="GO" id="GO:0031625">
    <property type="term" value="F:ubiquitin protein ligase binding"/>
    <property type="evidence" value="ECO:0007669"/>
    <property type="project" value="InterPro"/>
</dbReference>
<dbReference type="STRING" id="985895.E5AFD3"/>
<dbReference type="SMART" id="SM00884">
    <property type="entry name" value="Cullin_Nedd8"/>
    <property type="match status" value="1"/>
</dbReference>
<protein>
    <submittedName>
        <fullName evidence="8">Similar to cullin-3</fullName>
    </submittedName>
</protein>
<comment type="similarity">
    <text evidence="1 4 5">Belongs to the cullin family.</text>
</comment>
<evidence type="ECO:0000256" key="1">
    <source>
        <dbReference type="ARBA" id="ARBA00006019"/>
    </source>
</evidence>
<evidence type="ECO:0000313" key="8">
    <source>
        <dbReference type="EMBL" id="CBY01922.1"/>
    </source>
</evidence>
<name>E5AFD3_LEPMJ</name>
<dbReference type="FunFam" id="1.20.1310.10:FF:000002">
    <property type="entry name" value="cullin-3 isoform X1"/>
    <property type="match status" value="1"/>
</dbReference>
<dbReference type="Gene3D" id="1.20.1310.10">
    <property type="entry name" value="Cullin Repeats"/>
    <property type="match status" value="4"/>
</dbReference>
<evidence type="ECO:0000256" key="2">
    <source>
        <dbReference type="ARBA" id="ARBA00022499"/>
    </source>
</evidence>
<dbReference type="OMA" id="MFKDMTI"/>
<dbReference type="VEuPathDB" id="FungiDB:LEMA_P007090.1"/>
<evidence type="ECO:0000256" key="5">
    <source>
        <dbReference type="RuleBase" id="RU003829"/>
    </source>
</evidence>
<gene>
    <name evidence="8" type="ORF">LEMA_P007090.1</name>
</gene>
<evidence type="ECO:0000256" key="3">
    <source>
        <dbReference type="ARBA" id="ARBA00022843"/>
    </source>
</evidence>
<dbReference type="InterPro" id="IPR036390">
    <property type="entry name" value="WH_DNA-bd_sf"/>
</dbReference>
<dbReference type="Gene3D" id="1.10.10.10">
    <property type="entry name" value="Winged helix-like DNA-binding domain superfamily/Winged helix DNA-binding domain"/>
    <property type="match status" value="1"/>
</dbReference>
<dbReference type="SUPFAM" id="SSF74788">
    <property type="entry name" value="Cullin repeat-like"/>
    <property type="match status" value="1"/>
</dbReference>
<dbReference type="HOGENOM" id="CLU_004747_7_1_1"/>
<dbReference type="Pfam" id="PF26557">
    <property type="entry name" value="Cullin_AB"/>
    <property type="match status" value="1"/>
</dbReference>
<dbReference type="InterPro" id="IPR036317">
    <property type="entry name" value="Cullin_homology_sf"/>
</dbReference>
<evidence type="ECO:0000259" key="7">
    <source>
        <dbReference type="PROSITE" id="PS50069"/>
    </source>
</evidence>
<accession>E5AFD3</accession>
<dbReference type="SUPFAM" id="SSF75632">
    <property type="entry name" value="Cullin homology domain"/>
    <property type="match status" value="1"/>
</dbReference>
<dbReference type="FunFam" id="3.30.230.130:FF:000011">
    <property type="entry name" value="SCF ubiquitin ligase subunit CulC, putative"/>
    <property type="match status" value="1"/>
</dbReference>
<sequence length="894" mass="102442">MEPPPKPHAAFMDGWIDEQTPHHLPIPPRRLLAPIHYSLEGAGSVYGRRAGIALFTMELSTWLDSLLISEGVTDTMRRNQGLHGDEVDFDDTWAIIEAAFREIHTKNASKLSYEELYRHAYRIVLKKKGEALYNKVYDFERSWLSNEVRASLQDVVSSNLVANANSVSGTTANERRVAGEKFLKGLKSAWTDHQVCTSMLADVLMYMDRVYCADHRRPNIFNAAMVLFRIEILGSPLSNTDDRSLLSFLNHIILDQIQMERDGDVIDKTLIRSCVWMLDSLHDGELEGEEHRLYTTSFEVEYLKSSRIFYQGESEFLLRDSDAGAYCKHARRRIYEEDERCKQTLLESSGAKIQKVVEDELIKNRIHELVEMESGVRFMIDNDRLEELNLIYDLNRRVDDKKTDLTNAIQKRIVEMGSEINNDAITAAQAPPAAPAGDVADKTKGAAPEKSLNQQTVAAIKWVEDVLSLKDKFDKIWRDSFESDTLLQQAQTRSFAEFINATSFPRSSEYISLFIDENMKKGIKGKTEAEIDIVLDKAIVLLRYVQDKDLFERYYKKHLCRRLLMNKSISNEVEKQMISKMKIELGNNFTLKLEAMFKDMTISEDLTAGFKKHVEGLGEKDPKRIELAINVLTSMTWPLETMGGAASEEEDQRPRCNFPTVVEKIKRGFEKYYSEKHSGRQLTWLANMGSADVKAVFPKVPQKDGSFKERRHDLNVSTYGMVILLLFNDLPAGQHLTFEEIHAQTNIPRNDLIRNLQSLAVAPKTRILIKEPMSKDVKPTDRFSFNEGFQGKFVKIKVGVVSGGNKVESDRERRETEKKNDDSRQFCIEAAVVRIMKQRKELSHQQLVSETLGQLAAQFKPEVNMIKKRIESLIEREYLERIDGAKVDSYRYLA</sequence>
<dbReference type="PROSITE" id="PS50069">
    <property type="entry name" value="CULLIN_2"/>
    <property type="match status" value="1"/>
</dbReference>
<dbReference type="InterPro" id="IPR059120">
    <property type="entry name" value="Cullin-like_AB"/>
</dbReference>
<dbReference type="InterPro" id="IPR019559">
    <property type="entry name" value="Cullin_neddylation_domain"/>
</dbReference>
<dbReference type="InParanoid" id="E5AFD3"/>
<dbReference type="FunCoup" id="E5AFD3">
    <property type="interactions" value="745"/>
</dbReference>
<feature type="domain" description="Cullin family profile" evidence="7">
    <location>
        <begin position="506"/>
        <end position="760"/>
    </location>
</feature>
<dbReference type="OrthoDB" id="27073at2759"/>
<dbReference type="FunFam" id="1.10.10.10:FF:000014">
    <property type="entry name" value="Cullin 1"/>
    <property type="match status" value="1"/>
</dbReference>
<dbReference type="InterPro" id="IPR036388">
    <property type="entry name" value="WH-like_DNA-bd_sf"/>
</dbReference>
<dbReference type="eggNOG" id="KOG2166">
    <property type="taxonomic scope" value="Eukaryota"/>
</dbReference>
<dbReference type="SMART" id="SM00182">
    <property type="entry name" value="CULLIN"/>
    <property type="match status" value="1"/>
</dbReference>
<evidence type="ECO:0000313" key="9">
    <source>
        <dbReference type="Proteomes" id="UP000002668"/>
    </source>
</evidence>
<keyword evidence="2" id="KW-1017">Isopeptide bond</keyword>
<dbReference type="EMBL" id="FP929139">
    <property type="protein sequence ID" value="CBY01922.1"/>
    <property type="molecule type" value="Genomic_DNA"/>
</dbReference>
<dbReference type="InterPro" id="IPR001373">
    <property type="entry name" value="Cullin_N"/>
</dbReference>
<dbReference type="FunFam" id="1.20.1310.10:FF:000061">
    <property type="entry name" value="Related to cullulin 3"/>
    <property type="match status" value="1"/>
</dbReference>
<dbReference type="Gene3D" id="3.30.230.130">
    <property type="entry name" value="Cullin, Chain C, Domain 2"/>
    <property type="match status" value="1"/>
</dbReference>
<dbReference type="SUPFAM" id="SSF46785">
    <property type="entry name" value="Winged helix' DNA-binding domain"/>
    <property type="match status" value="1"/>
</dbReference>
<dbReference type="FunFam" id="1.20.1310.10:FF:000001">
    <property type="entry name" value="Cullin 3"/>
    <property type="match status" value="1"/>
</dbReference>
<keyword evidence="3" id="KW-0832">Ubl conjugation</keyword>
<dbReference type="Proteomes" id="UP000002668">
    <property type="component" value="Genome"/>
</dbReference>
<dbReference type="InterPro" id="IPR016158">
    <property type="entry name" value="Cullin_homology"/>
</dbReference>
<organism evidence="8 9">
    <name type="scientific">Leptosphaeria maculans (strain JN3 / isolate v23.1.3 / race Av1-4-5-6-7-8)</name>
    <name type="common">Blackleg fungus</name>
    <name type="synonym">Phoma lingam</name>
    <dbReference type="NCBI Taxonomy" id="985895"/>
    <lineage>
        <taxon>Eukaryota</taxon>
        <taxon>Fungi</taxon>
        <taxon>Dikarya</taxon>
        <taxon>Ascomycota</taxon>
        <taxon>Pezizomycotina</taxon>
        <taxon>Dothideomycetes</taxon>
        <taxon>Pleosporomycetidae</taxon>
        <taxon>Pleosporales</taxon>
        <taxon>Pleosporineae</taxon>
        <taxon>Leptosphaeriaceae</taxon>
        <taxon>Plenodomus</taxon>
        <taxon>Plenodomus lingam/Leptosphaeria maculans species complex</taxon>
    </lineage>
</organism>
<proteinExistence type="inferred from homology"/>
<evidence type="ECO:0000256" key="4">
    <source>
        <dbReference type="PROSITE-ProRule" id="PRU00330"/>
    </source>
</evidence>
<evidence type="ECO:0000256" key="6">
    <source>
        <dbReference type="SAM" id="MobiDB-lite"/>
    </source>
</evidence>
<dbReference type="InterPro" id="IPR045093">
    <property type="entry name" value="Cullin"/>
</dbReference>
<reference evidence="9" key="1">
    <citation type="journal article" date="2011" name="Nat. Commun.">
        <title>Effector diversification within compartments of the Leptosphaeria maculans genome affected by Repeat-Induced Point mutations.</title>
        <authorList>
            <person name="Rouxel T."/>
            <person name="Grandaubert J."/>
            <person name="Hane J.K."/>
            <person name="Hoede C."/>
            <person name="van de Wouw A.P."/>
            <person name="Couloux A."/>
            <person name="Dominguez V."/>
            <person name="Anthouard V."/>
            <person name="Bally P."/>
            <person name="Bourras S."/>
            <person name="Cozijnsen A.J."/>
            <person name="Ciuffetti L.M."/>
            <person name="Degrave A."/>
            <person name="Dilmaghani A."/>
            <person name="Duret L."/>
            <person name="Fudal I."/>
            <person name="Goodwin S.B."/>
            <person name="Gout L."/>
            <person name="Glaser N."/>
            <person name="Linglin J."/>
            <person name="Kema G.H.J."/>
            <person name="Lapalu N."/>
            <person name="Lawrence C.B."/>
            <person name="May K."/>
            <person name="Meyer M."/>
            <person name="Ollivier B."/>
            <person name="Poulain J."/>
            <person name="Schoch C.L."/>
            <person name="Simon A."/>
            <person name="Spatafora J.W."/>
            <person name="Stachowiak A."/>
            <person name="Turgeon B.G."/>
            <person name="Tyler B.M."/>
            <person name="Vincent D."/>
            <person name="Weissenbach J."/>
            <person name="Amselem J."/>
            <person name="Quesneville H."/>
            <person name="Oliver R.P."/>
            <person name="Wincker P."/>
            <person name="Balesdent M.-H."/>
            <person name="Howlett B.J."/>
        </authorList>
    </citation>
    <scope>NUCLEOTIDE SEQUENCE [LARGE SCALE GENOMIC DNA]</scope>
    <source>
        <strain evidence="9">JN3 / isolate v23.1.3 / race Av1-4-5-6-7-8</strain>
    </source>
</reference>
<dbReference type="Pfam" id="PF00888">
    <property type="entry name" value="Cullin"/>
    <property type="match status" value="1"/>
</dbReference>
<feature type="region of interest" description="Disordered" evidence="6">
    <location>
        <begin position="430"/>
        <end position="450"/>
    </location>
</feature>
<keyword evidence="9" id="KW-1185">Reference proteome</keyword>
<dbReference type="FunFam" id="1.20.1310.10:FF:000036">
    <property type="entry name" value="SCF ubiquitin ligase subunit CulC, putative"/>
    <property type="match status" value="1"/>
</dbReference>